<accession>A0A9D4P5Q8</accession>
<keyword evidence="1" id="KW-1133">Transmembrane helix</keyword>
<reference evidence="2" key="1">
    <citation type="submission" date="2020-06" db="EMBL/GenBank/DDBJ databases">
        <authorList>
            <person name="Ji K."/>
            <person name="Li J."/>
        </authorList>
    </citation>
    <scope>NUCLEOTIDE SEQUENCE</scope>
    <source>
        <strain evidence="2">JKM2019</strain>
        <tissue evidence="2">Whole body</tissue>
    </source>
</reference>
<reference evidence="2" key="2">
    <citation type="journal article" date="2021" name="World Allergy Organ. J.">
        <title>Chromosome-level assembly of Dermatophagoides farinae genome and transcriptome reveals two novel allergens Der f 37 and Der f 39.</title>
        <authorList>
            <person name="Chen J."/>
            <person name="Cai Z."/>
            <person name="Fan D."/>
            <person name="Hu J."/>
            <person name="Hou Y."/>
            <person name="He Y."/>
            <person name="Zhang Z."/>
            <person name="Zhao Z."/>
            <person name="Gao P."/>
            <person name="Hu W."/>
            <person name="Sun J."/>
            <person name="Li J."/>
            <person name="Ji K."/>
        </authorList>
    </citation>
    <scope>NUCLEOTIDE SEQUENCE</scope>
    <source>
        <strain evidence="2">JKM2019</strain>
    </source>
</reference>
<organism evidence="2">
    <name type="scientific">Dermatophagoides farinae</name>
    <name type="common">American house dust mite</name>
    <dbReference type="NCBI Taxonomy" id="6954"/>
    <lineage>
        <taxon>Eukaryota</taxon>
        <taxon>Metazoa</taxon>
        <taxon>Ecdysozoa</taxon>
        <taxon>Arthropoda</taxon>
        <taxon>Chelicerata</taxon>
        <taxon>Arachnida</taxon>
        <taxon>Acari</taxon>
        <taxon>Acariformes</taxon>
        <taxon>Sarcoptiformes</taxon>
        <taxon>Astigmata</taxon>
        <taxon>Psoroptidia</taxon>
        <taxon>Analgoidea</taxon>
        <taxon>Pyroglyphidae</taxon>
        <taxon>Dermatophagoidinae</taxon>
        <taxon>Dermatophagoides</taxon>
    </lineage>
</organism>
<dbReference type="Proteomes" id="UP000828236">
    <property type="component" value="Unassembled WGS sequence"/>
</dbReference>
<dbReference type="EMBL" id="SDOV01000002">
    <property type="protein sequence ID" value="KAH7644202.1"/>
    <property type="molecule type" value="Genomic_DNA"/>
</dbReference>
<protein>
    <submittedName>
        <fullName evidence="2">Uncharacterized protein</fullName>
    </submittedName>
</protein>
<comment type="caution">
    <text evidence="2">The sequence shown here is derived from an EMBL/GenBank/DDBJ whole genome shotgun (WGS) entry which is preliminary data.</text>
</comment>
<name>A0A9D4P5Q8_DERFA</name>
<sequence length="74" mass="8747">MNDPRLQRSPPLIRAAKWFGLWATMAGIIYIHFNYKSPEYVNIRKPSYVAPDDRVDIVGYREELLESVSKYRDE</sequence>
<dbReference type="AlphaFoldDB" id="A0A9D4P5Q8"/>
<gene>
    <name evidence="2" type="ORF">HUG17_6564</name>
</gene>
<keyword evidence="1" id="KW-0472">Membrane</keyword>
<keyword evidence="1" id="KW-0812">Transmembrane</keyword>
<evidence type="ECO:0000256" key="1">
    <source>
        <dbReference type="SAM" id="Phobius"/>
    </source>
</evidence>
<feature type="transmembrane region" description="Helical" evidence="1">
    <location>
        <begin position="15"/>
        <end position="35"/>
    </location>
</feature>
<proteinExistence type="predicted"/>
<evidence type="ECO:0000313" key="2">
    <source>
        <dbReference type="EMBL" id="KAH7644202.1"/>
    </source>
</evidence>